<dbReference type="SUPFAM" id="SSF52096">
    <property type="entry name" value="ClpP/crotonase"/>
    <property type="match status" value="1"/>
</dbReference>
<dbReference type="PANTHER" id="PTHR42987:SF8">
    <property type="entry name" value="PROTEINASE"/>
    <property type="match status" value="1"/>
</dbReference>
<dbReference type="GO" id="GO:0006508">
    <property type="term" value="P:proteolysis"/>
    <property type="evidence" value="ECO:0007669"/>
    <property type="project" value="UniProtKB-KW"/>
</dbReference>
<dbReference type="InterPro" id="IPR002142">
    <property type="entry name" value="Peptidase_S49"/>
</dbReference>
<dbReference type="PANTHER" id="PTHR42987">
    <property type="entry name" value="PEPTIDASE S49"/>
    <property type="match status" value="1"/>
</dbReference>
<sequence>MSFIDRLRRLLPAALGGQRPPVVAVLRLEGVIGGLGGLRQGLTISSTAELIERAFRVKPLSAVALVINSPGGAAAQSALIYQRIRALAEEKNIPVFAFCEDVAASGGYMLAIAADRIYAHPMSIVGSIGVVSGGFGFEKAIEKLGIERRLYTAGENKRRLDPFLPEKAEDIERLKELQADVHTGFKDMVTGRRGGKLTAGADVLFNGDVWIGQRAVDLGLIDGVGEIRTTLKAEYGPKVRLVPIAHRGRRLFPFGPRIGAESAPGLGEGLAGGLIATVEARGLWSRFGL</sequence>
<protein>
    <submittedName>
        <fullName evidence="6">S49 family peptidase</fullName>
    </submittedName>
</protein>
<feature type="domain" description="Peptidase S49" evidence="5">
    <location>
        <begin position="89"/>
        <end position="232"/>
    </location>
</feature>
<evidence type="ECO:0000259" key="5">
    <source>
        <dbReference type="Pfam" id="PF01343"/>
    </source>
</evidence>
<keyword evidence="4" id="KW-0720">Serine protease</keyword>
<dbReference type="InterPro" id="IPR029045">
    <property type="entry name" value="ClpP/crotonase-like_dom_sf"/>
</dbReference>
<accession>A0A418WUE4</accession>
<evidence type="ECO:0000256" key="4">
    <source>
        <dbReference type="ARBA" id="ARBA00022825"/>
    </source>
</evidence>
<dbReference type="Gene3D" id="3.90.226.10">
    <property type="entry name" value="2-enoyl-CoA Hydratase, Chain A, domain 1"/>
    <property type="match status" value="1"/>
</dbReference>
<comment type="similarity">
    <text evidence="1">Belongs to the peptidase S49 family.</text>
</comment>
<dbReference type="EMBL" id="QYUK01000008">
    <property type="protein sequence ID" value="RJF94851.1"/>
    <property type="molecule type" value="Genomic_DNA"/>
</dbReference>
<evidence type="ECO:0000256" key="2">
    <source>
        <dbReference type="ARBA" id="ARBA00022670"/>
    </source>
</evidence>
<dbReference type="GO" id="GO:0008236">
    <property type="term" value="F:serine-type peptidase activity"/>
    <property type="evidence" value="ECO:0007669"/>
    <property type="project" value="UniProtKB-KW"/>
</dbReference>
<keyword evidence="2" id="KW-0645">Protease</keyword>
<dbReference type="OrthoDB" id="9764363at2"/>
<keyword evidence="3" id="KW-0378">Hydrolase</keyword>
<comment type="caution">
    <text evidence="6">The sequence shown here is derived from an EMBL/GenBank/DDBJ whole genome shotgun (WGS) entry which is preliminary data.</text>
</comment>
<dbReference type="CDD" id="cd07023">
    <property type="entry name" value="S49_Sppa_N_C"/>
    <property type="match status" value="1"/>
</dbReference>
<evidence type="ECO:0000313" key="7">
    <source>
        <dbReference type="Proteomes" id="UP000284605"/>
    </source>
</evidence>
<proteinExistence type="inferred from homology"/>
<evidence type="ECO:0000256" key="3">
    <source>
        <dbReference type="ARBA" id="ARBA00022801"/>
    </source>
</evidence>
<dbReference type="RefSeq" id="WP_119776453.1">
    <property type="nucleotide sequence ID" value="NZ_QYUK01000008.1"/>
</dbReference>
<gene>
    <name evidence="6" type="ORF">D3874_03290</name>
</gene>
<keyword evidence="7" id="KW-1185">Reference proteome</keyword>
<name>A0A418WUE4_9PROT</name>
<dbReference type="InterPro" id="IPR047272">
    <property type="entry name" value="S49_SppA_C"/>
</dbReference>
<dbReference type="AlphaFoldDB" id="A0A418WUE4"/>
<evidence type="ECO:0000256" key="1">
    <source>
        <dbReference type="ARBA" id="ARBA00008683"/>
    </source>
</evidence>
<dbReference type="Pfam" id="PF01343">
    <property type="entry name" value="Peptidase_S49"/>
    <property type="match status" value="1"/>
</dbReference>
<organism evidence="6 7">
    <name type="scientific">Oleomonas cavernae</name>
    <dbReference type="NCBI Taxonomy" id="2320859"/>
    <lineage>
        <taxon>Bacteria</taxon>
        <taxon>Pseudomonadati</taxon>
        <taxon>Pseudomonadota</taxon>
        <taxon>Alphaproteobacteria</taxon>
        <taxon>Acetobacterales</taxon>
        <taxon>Acetobacteraceae</taxon>
        <taxon>Oleomonas</taxon>
    </lineage>
</organism>
<dbReference type="Proteomes" id="UP000284605">
    <property type="component" value="Unassembled WGS sequence"/>
</dbReference>
<dbReference type="Gene3D" id="6.20.330.10">
    <property type="match status" value="1"/>
</dbReference>
<evidence type="ECO:0000313" key="6">
    <source>
        <dbReference type="EMBL" id="RJF94851.1"/>
    </source>
</evidence>
<reference evidence="6 7" key="1">
    <citation type="submission" date="2018-09" db="EMBL/GenBank/DDBJ databases">
        <authorList>
            <person name="Zhu H."/>
        </authorList>
    </citation>
    <scope>NUCLEOTIDE SEQUENCE [LARGE SCALE GENOMIC DNA]</scope>
    <source>
        <strain evidence="6 7">K1W22B-8</strain>
    </source>
</reference>